<proteinExistence type="predicted"/>
<accession>A0ACC2SKX8</accession>
<comment type="caution">
    <text evidence="1">The sequence shown here is derived from an EMBL/GenBank/DDBJ whole genome shotgun (WGS) entry which is preliminary data.</text>
</comment>
<protein>
    <submittedName>
        <fullName evidence="1">Uncharacterized protein</fullName>
    </submittedName>
</protein>
<organism evidence="1 2">
    <name type="scientific">Entomophthora muscae</name>
    <dbReference type="NCBI Taxonomy" id="34485"/>
    <lineage>
        <taxon>Eukaryota</taxon>
        <taxon>Fungi</taxon>
        <taxon>Fungi incertae sedis</taxon>
        <taxon>Zoopagomycota</taxon>
        <taxon>Entomophthoromycotina</taxon>
        <taxon>Entomophthoromycetes</taxon>
        <taxon>Entomophthorales</taxon>
        <taxon>Entomophthoraceae</taxon>
        <taxon>Entomophthora</taxon>
    </lineage>
</organism>
<reference evidence="1" key="1">
    <citation type="submission" date="2022-04" db="EMBL/GenBank/DDBJ databases">
        <title>Genome of the entomopathogenic fungus Entomophthora muscae.</title>
        <authorList>
            <person name="Elya C."/>
            <person name="Lovett B.R."/>
            <person name="Lee E."/>
            <person name="Macias A.M."/>
            <person name="Hajek A.E."/>
            <person name="De Bivort B.L."/>
            <person name="Kasson M.T."/>
            <person name="De Fine Licht H.H."/>
            <person name="Stajich J.E."/>
        </authorList>
    </citation>
    <scope>NUCLEOTIDE SEQUENCE</scope>
    <source>
        <strain evidence="1">Berkeley</strain>
    </source>
</reference>
<gene>
    <name evidence="1" type="ORF">DSO57_1004627</name>
</gene>
<keyword evidence="2" id="KW-1185">Reference proteome</keyword>
<dbReference type="Proteomes" id="UP001165960">
    <property type="component" value="Unassembled WGS sequence"/>
</dbReference>
<name>A0ACC2SKX8_9FUNG</name>
<dbReference type="EMBL" id="QTSX02004982">
    <property type="protein sequence ID" value="KAJ9062995.1"/>
    <property type="molecule type" value="Genomic_DNA"/>
</dbReference>
<sequence length="109" mass="11830">MGHIYEHLLHIMRYVSGHEGTLGCSSNQSVAATLMALSCPDSQGVSTKTHSNIHFVMIHMLSGFAGGTDVSQEENGGLRQDQWSGYGNETGVAPGWCYEMVEKLWLAGE</sequence>
<evidence type="ECO:0000313" key="2">
    <source>
        <dbReference type="Proteomes" id="UP001165960"/>
    </source>
</evidence>
<evidence type="ECO:0000313" key="1">
    <source>
        <dbReference type="EMBL" id="KAJ9062995.1"/>
    </source>
</evidence>